<evidence type="ECO:0000256" key="7">
    <source>
        <dbReference type="ARBA" id="ARBA00022714"/>
    </source>
</evidence>
<keyword evidence="11" id="KW-0411">Iron-sulfur</keyword>
<protein>
    <recommendedName>
        <fullName evidence="4">succinate dehydrogenase</fullName>
        <ecNumber evidence="4">1.3.5.1</ecNumber>
    </recommendedName>
</protein>
<evidence type="ECO:0000256" key="9">
    <source>
        <dbReference type="ARBA" id="ARBA00023002"/>
    </source>
</evidence>
<dbReference type="PANTHER" id="PTHR11921">
    <property type="entry name" value="SUCCINATE DEHYDROGENASE IRON-SULFUR PROTEIN"/>
    <property type="match status" value="1"/>
</dbReference>
<keyword evidence="6" id="KW-0816">Tricarboxylic acid cycle</keyword>
<dbReference type="GO" id="GO:0051538">
    <property type="term" value="F:3 iron, 4 sulfur cluster binding"/>
    <property type="evidence" value="ECO:0007669"/>
    <property type="project" value="UniProtKB-KW"/>
</dbReference>
<dbReference type="Proteomes" id="UP000076268">
    <property type="component" value="Unassembled WGS sequence"/>
</dbReference>
<evidence type="ECO:0000256" key="3">
    <source>
        <dbReference type="ARBA" id="ARBA00009433"/>
    </source>
</evidence>
<dbReference type="AlphaFoldDB" id="A0A154BLT4"/>
<dbReference type="GO" id="GO:0022904">
    <property type="term" value="P:respiratory electron transport chain"/>
    <property type="evidence" value="ECO:0007669"/>
    <property type="project" value="TreeGrafter"/>
</dbReference>
<dbReference type="InterPro" id="IPR009051">
    <property type="entry name" value="Helical_ferredxn"/>
</dbReference>
<dbReference type="GO" id="GO:0046872">
    <property type="term" value="F:metal ion binding"/>
    <property type="evidence" value="ECO:0007669"/>
    <property type="project" value="UniProtKB-KW"/>
</dbReference>
<evidence type="ECO:0000256" key="5">
    <source>
        <dbReference type="ARBA" id="ARBA00022485"/>
    </source>
</evidence>
<dbReference type="InterPro" id="IPR012675">
    <property type="entry name" value="Beta-grasp_dom_sf"/>
</dbReference>
<accession>A0A154BLT4</accession>
<dbReference type="PANTHER" id="PTHR11921:SF29">
    <property type="entry name" value="SUCCINATE DEHYDROGENASE [UBIQUINONE] IRON-SULFUR SUBUNIT, MITOCHONDRIAL"/>
    <property type="match status" value="1"/>
</dbReference>
<comment type="similarity">
    <text evidence="3">Belongs to the succinate dehydrogenase/fumarate reductase iron-sulfur protein family.</text>
</comment>
<sequence length="223" mass="25578">MVQGKVNIFRFDREHDIKPRYEKFDFPFESGMTILDVLIYVRDHCDNTLSFSYCCRNRHCGLCGVVANGVPCLACHEAAEQELTIEPLDKQTVVRDLIIDQSVYNSRVEKLRLFLCRENIDGVVLPEYINVEDFEQIKVASRCVECKCCDAACPLNRADSHFLGPSGFVLLARHFFDPRDELDRNYLLKNGQIEQCVHCGRCSNVCPHNVDPEGVISRLQECR</sequence>
<dbReference type="SUPFAM" id="SSF54292">
    <property type="entry name" value="2Fe-2S ferredoxin-like"/>
    <property type="match status" value="1"/>
</dbReference>
<dbReference type="SUPFAM" id="SSF46548">
    <property type="entry name" value="alpha-helical ferredoxin"/>
    <property type="match status" value="1"/>
</dbReference>
<evidence type="ECO:0000256" key="6">
    <source>
        <dbReference type="ARBA" id="ARBA00022532"/>
    </source>
</evidence>
<evidence type="ECO:0000259" key="14">
    <source>
        <dbReference type="PROSITE" id="PS51379"/>
    </source>
</evidence>
<keyword evidence="9" id="KW-0560">Oxidoreductase</keyword>
<dbReference type="STRING" id="1794912.AXX12_14940"/>
<organism evidence="15 16">
    <name type="scientific">Anaerosporomusa subterranea</name>
    <dbReference type="NCBI Taxonomy" id="1794912"/>
    <lineage>
        <taxon>Bacteria</taxon>
        <taxon>Bacillati</taxon>
        <taxon>Bacillota</taxon>
        <taxon>Negativicutes</taxon>
        <taxon>Acetonemataceae</taxon>
        <taxon>Anaerosporomusa</taxon>
    </lineage>
</organism>
<dbReference type="Gene3D" id="3.10.20.30">
    <property type="match status" value="1"/>
</dbReference>
<dbReference type="Pfam" id="PF13183">
    <property type="entry name" value="Fer4_8"/>
    <property type="match status" value="1"/>
</dbReference>
<gene>
    <name evidence="15" type="ORF">AXX12_14940</name>
</gene>
<evidence type="ECO:0000313" key="15">
    <source>
        <dbReference type="EMBL" id="KYZ74876.1"/>
    </source>
</evidence>
<dbReference type="PROSITE" id="PS00198">
    <property type="entry name" value="4FE4S_FER_1"/>
    <property type="match status" value="2"/>
</dbReference>
<proteinExistence type="inferred from homology"/>
<evidence type="ECO:0000256" key="13">
    <source>
        <dbReference type="ARBA" id="ARBA00034078"/>
    </source>
</evidence>
<dbReference type="GO" id="GO:0009055">
    <property type="term" value="F:electron transfer activity"/>
    <property type="evidence" value="ECO:0007669"/>
    <property type="project" value="InterPro"/>
</dbReference>
<evidence type="ECO:0000256" key="10">
    <source>
        <dbReference type="ARBA" id="ARBA00023004"/>
    </source>
</evidence>
<dbReference type="InterPro" id="IPR017896">
    <property type="entry name" value="4Fe4S_Fe-S-bd"/>
</dbReference>
<dbReference type="InterPro" id="IPR017900">
    <property type="entry name" value="4Fe4S_Fe_S_CS"/>
</dbReference>
<dbReference type="InterPro" id="IPR050573">
    <property type="entry name" value="SDH/FRD_Iron-Sulfur"/>
</dbReference>
<keyword evidence="5" id="KW-0004">4Fe-4S</keyword>
<dbReference type="GO" id="GO:0051539">
    <property type="term" value="F:4 iron, 4 sulfur cluster binding"/>
    <property type="evidence" value="ECO:0007669"/>
    <property type="project" value="UniProtKB-KW"/>
</dbReference>
<feature type="domain" description="4Fe-4S ferredoxin-type" evidence="14">
    <location>
        <begin position="185"/>
        <end position="210"/>
    </location>
</feature>
<evidence type="ECO:0000256" key="1">
    <source>
        <dbReference type="ARBA" id="ARBA00001927"/>
    </source>
</evidence>
<evidence type="ECO:0000256" key="8">
    <source>
        <dbReference type="ARBA" id="ARBA00022723"/>
    </source>
</evidence>
<dbReference type="InterPro" id="IPR025192">
    <property type="entry name" value="Succ_DH/fum_Rdtase_N"/>
</dbReference>
<evidence type="ECO:0000256" key="11">
    <source>
        <dbReference type="ARBA" id="ARBA00023014"/>
    </source>
</evidence>
<dbReference type="PROSITE" id="PS51379">
    <property type="entry name" value="4FE4S_FER_2"/>
    <property type="match status" value="1"/>
</dbReference>
<evidence type="ECO:0000256" key="4">
    <source>
        <dbReference type="ARBA" id="ARBA00012792"/>
    </source>
</evidence>
<dbReference type="GO" id="GO:0051537">
    <property type="term" value="F:2 iron, 2 sulfur cluster binding"/>
    <property type="evidence" value="ECO:0007669"/>
    <property type="project" value="UniProtKB-KW"/>
</dbReference>
<reference evidence="15 16" key="1">
    <citation type="submission" date="2016-02" db="EMBL/GenBank/DDBJ databases">
        <title>Anaerosporomusa subterraneum gen. nov., sp. nov., a spore-forming obligate anaerobe isolated from saprolite.</title>
        <authorList>
            <person name="Choi J.K."/>
            <person name="Shah M."/>
            <person name="Yee N."/>
        </authorList>
    </citation>
    <scope>NUCLEOTIDE SEQUENCE [LARGE SCALE GENOMIC DNA]</scope>
    <source>
        <strain evidence="15 16">RU4</strain>
    </source>
</reference>
<dbReference type="Pfam" id="PF13085">
    <property type="entry name" value="Fer2_3"/>
    <property type="match status" value="1"/>
</dbReference>
<dbReference type="GO" id="GO:0006099">
    <property type="term" value="P:tricarboxylic acid cycle"/>
    <property type="evidence" value="ECO:0007669"/>
    <property type="project" value="UniProtKB-KW"/>
</dbReference>
<comment type="cofactor">
    <cofactor evidence="1">
        <name>[3Fe-4S] cluster</name>
        <dbReference type="ChEBI" id="CHEBI:21137"/>
    </cofactor>
</comment>
<keyword evidence="12" id="KW-0003">3Fe-4S</keyword>
<evidence type="ECO:0000256" key="2">
    <source>
        <dbReference type="ARBA" id="ARBA00001966"/>
    </source>
</evidence>
<comment type="cofactor">
    <cofactor evidence="2">
        <name>[4Fe-4S] cluster</name>
        <dbReference type="ChEBI" id="CHEBI:49883"/>
    </cofactor>
</comment>
<dbReference type="Gene3D" id="1.10.1060.10">
    <property type="entry name" value="Alpha-helical ferredoxin"/>
    <property type="match status" value="1"/>
</dbReference>
<dbReference type="InterPro" id="IPR004489">
    <property type="entry name" value="Succ_DH/fum_Rdtase_Fe-S"/>
</dbReference>
<dbReference type="EC" id="1.3.5.1" evidence="4"/>
<keyword evidence="7" id="KW-0001">2Fe-2S</keyword>
<keyword evidence="10" id="KW-0408">Iron</keyword>
<dbReference type="NCBIfam" id="TIGR00384">
    <property type="entry name" value="dhsB"/>
    <property type="match status" value="1"/>
</dbReference>
<evidence type="ECO:0000313" key="16">
    <source>
        <dbReference type="Proteomes" id="UP000076268"/>
    </source>
</evidence>
<evidence type="ECO:0000256" key="12">
    <source>
        <dbReference type="ARBA" id="ARBA00023291"/>
    </source>
</evidence>
<dbReference type="InterPro" id="IPR036010">
    <property type="entry name" value="2Fe-2S_ferredoxin-like_sf"/>
</dbReference>
<keyword evidence="8" id="KW-0479">Metal-binding</keyword>
<dbReference type="GO" id="GO:0008177">
    <property type="term" value="F:succinate dehydrogenase (quinone) activity"/>
    <property type="evidence" value="ECO:0007669"/>
    <property type="project" value="UniProtKB-EC"/>
</dbReference>
<keyword evidence="16" id="KW-1185">Reference proteome</keyword>
<name>A0A154BLT4_ANASB</name>
<comment type="caution">
    <text evidence="15">The sequence shown here is derived from an EMBL/GenBank/DDBJ whole genome shotgun (WGS) entry which is preliminary data.</text>
</comment>
<dbReference type="EMBL" id="LSGP01000026">
    <property type="protein sequence ID" value="KYZ74876.1"/>
    <property type="molecule type" value="Genomic_DNA"/>
</dbReference>
<comment type="cofactor">
    <cofactor evidence="13">
        <name>[2Fe-2S] cluster</name>
        <dbReference type="ChEBI" id="CHEBI:190135"/>
    </cofactor>
</comment>